<sequence>MTEQIDSRNVAEAAVKSLGLLLLVAALVMGLGRSLMELSEWKQAKSAAATSSISSDQK</sequence>
<name>X1AAU0_9ZZZZ</name>
<protein>
    <submittedName>
        <fullName evidence="2">Uncharacterized protein</fullName>
    </submittedName>
</protein>
<evidence type="ECO:0000256" key="1">
    <source>
        <dbReference type="SAM" id="Phobius"/>
    </source>
</evidence>
<keyword evidence="1" id="KW-1133">Transmembrane helix</keyword>
<reference evidence="2" key="1">
    <citation type="journal article" date="2014" name="Front. Microbiol.">
        <title>High frequency of phylogenetically diverse reductive dehalogenase-homologous genes in deep subseafloor sedimentary metagenomes.</title>
        <authorList>
            <person name="Kawai M."/>
            <person name="Futagami T."/>
            <person name="Toyoda A."/>
            <person name="Takaki Y."/>
            <person name="Nishi S."/>
            <person name="Hori S."/>
            <person name="Arai W."/>
            <person name="Tsubouchi T."/>
            <person name="Morono Y."/>
            <person name="Uchiyama I."/>
            <person name="Ito T."/>
            <person name="Fujiyama A."/>
            <person name="Inagaki F."/>
            <person name="Takami H."/>
        </authorList>
    </citation>
    <scope>NUCLEOTIDE SEQUENCE</scope>
    <source>
        <strain evidence="2">Expedition CK06-06</strain>
    </source>
</reference>
<comment type="caution">
    <text evidence="2">The sequence shown here is derived from an EMBL/GenBank/DDBJ whole genome shotgun (WGS) entry which is preliminary data.</text>
</comment>
<organism evidence="2">
    <name type="scientific">marine sediment metagenome</name>
    <dbReference type="NCBI Taxonomy" id="412755"/>
    <lineage>
        <taxon>unclassified sequences</taxon>
        <taxon>metagenomes</taxon>
        <taxon>ecological metagenomes</taxon>
    </lineage>
</organism>
<dbReference type="EMBL" id="BART01005751">
    <property type="protein sequence ID" value="GAG69808.1"/>
    <property type="molecule type" value="Genomic_DNA"/>
</dbReference>
<accession>X1AAU0</accession>
<keyword evidence="1" id="KW-0472">Membrane</keyword>
<gene>
    <name evidence="2" type="ORF">S01H4_13022</name>
</gene>
<dbReference type="AlphaFoldDB" id="X1AAU0"/>
<proteinExistence type="predicted"/>
<keyword evidence="1" id="KW-0812">Transmembrane</keyword>
<evidence type="ECO:0000313" key="2">
    <source>
        <dbReference type="EMBL" id="GAG69808.1"/>
    </source>
</evidence>
<feature type="transmembrane region" description="Helical" evidence="1">
    <location>
        <begin position="18"/>
        <end position="36"/>
    </location>
</feature>